<dbReference type="CDD" id="cd02440">
    <property type="entry name" value="AdoMet_MTases"/>
    <property type="match status" value="1"/>
</dbReference>
<evidence type="ECO:0000313" key="2">
    <source>
        <dbReference type="EMBL" id="MBR0670222.1"/>
    </source>
</evidence>
<accession>A0A9X9WSU3</accession>
<dbReference type="GO" id="GO:0032259">
    <property type="term" value="P:methylation"/>
    <property type="evidence" value="ECO:0007669"/>
    <property type="project" value="UniProtKB-KW"/>
</dbReference>
<organism evidence="2 3">
    <name type="scientific">Neoroseomonas soli</name>
    <dbReference type="NCBI Taxonomy" id="1081025"/>
    <lineage>
        <taxon>Bacteria</taxon>
        <taxon>Pseudomonadati</taxon>
        <taxon>Pseudomonadota</taxon>
        <taxon>Alphaproteobacteria</taxon>
        <taxon>Acetobacterales</taxon>
        <taxon>Acetobacteraceae</taxon>
        <taxon>Neoroseomonas</taxon>
    </lineage>
</organism>
<dbReference type="GO" id="GO:0008168">
    <property type="term" value="F:methyltransferase activity"/>
    <property type="evidence" value="ECO:0007669"/>
    <property type="project" value="UniProtKB-KW"/>
</dbReference>
<evidence type="ECO:0000259" key="1">
    <source>
        <dbReference type="Pfam" id="PF13649"/>
    </source>
</evidence>
<dbReference type="PANTHER" id="PTHR43667">
    <property type="entry name" value="CYCLOPROPANE-FATTY-ACYL-PHOSPHOLIPID SYNTHASE"/>
    <property type="match status" value="1"/>
</dbReference>
<gene>
    <name evidence="2" type="ORF">GXW76_03475</name>
</gene>
<protein>
    <submittedName>
        <fullName evidence="2">Class I SAM-dependent methyltransferase</fullName>
    </submittedName>
</protein>
<reference evidence="2" key="1">
    <citation type="submission" date="2020-01" db="EMBL/GenBank/DDBJ databases">
        <authorList>
            <person name="Rat A."/>
        </authorList>
    </citation>
    <scope>NUCLEOTIDE SEQUENCE</scope>
    <source>
        <strain evidence="2">LMG 31231</strain>
    </source>
</reference>
<dbReference type="SUPFAM" id="SSF53335">
    <property type="entry name" value="S-adenosyl-L-methionine-dependent methyltransferases"/>
    <property type="match status" value="1"/>
</dbReference>
<name>A0A9X9WSU3_9PROT</name>
<dbReference type="Proteomes" id="UP001138751">
    <property type="component" value="Unassembled WGS sequence"/>
</dbReference>
<dbReference type="Pfam" id="PF13649">
    <property type="entry name" value="Methyltransf_25"/>
    <property type="match status" value="1"/>
</dbReference>
<keyword evidence="2" id="KW-0489">Methyltransferase</keyword>
<dbReference type="InterPro" id="IPR029063">
    <property type="entry name" value="SAM-dependent_MTases_sf"/>
</dbReference>
<comment type="caution">
    <text evidence="2">The sequence shown here is derived from an EMBL/GenBank/DDBJ whole genome shotgun (WGS) entry which is preliminary data.</text>
</comment>
<keyword evidence="3" id="KW-1185">Reference proteome</keyword>
<dbReference type="InterPro" id="IPR041698">
    <property type="entry name" value="Methyltransf_25"/>
</dbReference>
<dbReference type="Gene3D" id="3.40.50.150">
    <property type="entry name" value="Vaccinia Virus protein VP39"/>
    <property type="match status" value="1"/>
</dbReference>
<evidence type="ECO:0000313" key="3">
    <source>
        <dbReference type="Proteomes" id="UP001138751"/>
    </source>
</evidence>
<reference evidence="2" key="2">
    <citation type="journal article" date="2021" name="Syst. Appl. Microbiol.">
        <title>Roseomonas hellenica sp. nov., isolated from roots of wild-growing Alkanna tinctoria.</title>
        <authorList>
            <person name="Rat A."/>
            <person name="Naranjo H.D."/>
            <person name="Lebbe L."/>
            <person name="Cnockaert M."/>
            <person name="Krigas N."/>
            <person name="Grigoriadou K."/>
            <person name="Maloupa E."/>
            <person name="Willems A."/>
        </authorList>
    </citation>
    <scope>NUCLEOTIDE SEQUENCE</scope>
    <source>
        <strain evidence="2">LMG 31231</strain>
    </source>
</reference>
<proteinExistence type="predicted"/>
<dbReference type="RefSeq" id="WP_211860595.1">
    <property type="nucleotide sequence ID" value="NZ_JAAEDM010000005.1"/>
</dbReference>
<dbReference type="InterPro" id="IPR050723">
    <property type="entry name" value="CFA/CMAS"/>
</dbReference>
<dbReference type="PANTHER" id="PTHR43667:SF2">
    <property type="entry name" value="FATTY ACID C-METHYL TRANSFERASE"/>
    <property type="match status" value="1"/>
</dbReference>
<dbReference type="AlphaFoldDB" id="A0A9X9WSU3"/>
<keyword evidence="2" id="KW-0808">Transferase</keyword>
<dbReference type="EMBL" id="JAAEDM010000005">
    <property type="protein sequence ID" value="MBR0670222.1"/>
    <property type="molecule type" value="Genomic_DNA"/>
</dbReference>
<feature type="domain" description="Methyltransferase" evidence="1">
    <location>
        <begin position="24"/>
        <end position="126"/>
    </location>
</feature>
<sequence length="158" mass="16594">MTERLSARLQAIVDALPLRPGLRVLEIGCGPGAAARAIARRVGSGHVLGIDRSGAAITLARETCRDEVAAGRLSFRQVAVEAFSLDPGEAPYDIAVAIRVGALDGRHPEAGRKALPRIAAALGPDGRLFTDGGTPLREVALDAWREGPHQVRARVGQP</sequence>